<name>A0A4Y4B446_MICMQ</name>
<proteinExistence type="predicted"/>
<gene>
    <name evidence="1" type="ORF">MLI01_03570</name>
</gene>
<protein>
    <recommendedName>
        <fullName evidence="3">Spermidine/putrescine ABC transporter substrate-binding protein</fullName>
    </recommendedName>
</protein>
<accession>A0A4Y4B446</accession>
<evidence type="ECO:0008006" key="3">
    <source>
        <dbReference type="Google" id="ProtNLM"/>
    </source>
</evidence>
<organism evidence="1 2">
    <name type="scientific">Microbacterium maritypicum</name>
    <name type="common">Microbacterium liquefaciens</name>
    <dbReference type="NCBI Taxonomy" id="33918"/>
    <lineage>
        <taxon>Bacteria</taxon>
        <taxon>Bacillati</taxon>
        <taxon>Actinomycetota</taxon>
        <taxon>Actinomycetes</taxon>
        <taxon>Micrococcales</taxon>
        <taxon>Microbacteriaceae</taxon>
        <taxon>Microbacterium</taxon>
    </lineage>
</organism>
<reference evidence="1 2" key="1">
    <citation type="submission" date="2019-06" db="EMBL/GenBank/DDBJ databases">
        <title>Whole genome shotgun sequence of Microbacterium liquefaciens NBRC 15037.</title>
        <authorList>
            <person name="Hosoyama A."/>
            <person name="Uohara A."/>
            <person name="Ohji S."/>
            <person name="Ichikawa N."/>
        </authorList>
    </citation>
    <scope>NUCLEOTIDE SEQUENCE [LARGE SCALE GENOMIC DNA]</scope>
    <source>
        <strain evidence="1 2">NBRC 15037</strain>
    </source>
</reference>
<dbReference type="AlphaFoldDB" id="A0A4Y4B446"/>
<comment type="caution">
    <text evidence="1">The sequence shown here is derived from an EMBL/GenBank/DDBJ whole genome shotgun (WGS) entry which is preliminary data.</text>
</comment>
<dbReference type="Proteomes" id="UP000317410">
    <property type="component" value="Unassembled WGS sequence"/>
</dbReference>
<sequence>MIVPLPPRREREIATATGDAPYAGGVERSLETQVDQAVEAWLRWVPRWEPATHRGRVAPCRRCLGSPILSAAGIGANVPHGVQHGLSTRIKTIVDHAVAEYTARNLPMLQRELDQQAVRNRARSYRPAEDLDPEFDGLPLDPDPVPGAPFLFTIAGLADDSAAELPALPPLTEEAKVALRQEVALADEYANMVGREICGILLRHRISIQAAISQHVEPQIEALLAELTESLDSPFDPDVP</sequence>
<evidence type="ECO:0000313" key="1">
    <source>
        <dbReference type="EMBL" id="GEC74212.1"/>
    </source>
</evidence>
<dbReference type="EMBL" id="BJNQ01000002">
    <property type="protein sequence ID" value="GEC74212.1"/>
    <property type="molecule type" value="Genomic_DNA"/>
</dbReference>
<evidence type="ECO:0000313" key="2">
    <source>
        <dbReference type="Proteomes" id="UP000317410"/>
    </source>
</evidence>